<keyword evidence="3" id="KW-1185">Reference proteome</keyword>
<dbReference type="PROSITE" id="PS51257">
    <property type="entry name" value="PROKAR_LIPOPROTEIN"/>
    <property type="match status" value="1"/>
</dbReference>
<evidence type="ECO:0000313" key="3">
    <source>
        <dbReference type="Proteomes" id="UP000698752"/>
    </source>
</evidence>
<reference evidence="3" key="1">
    <citation type="journal article" date="2021" name="Syst. Appl. Microbiol.">
        <title>Roseomonas hellenica sp. nov., isolated from roots of wild-growing Alkanna tinctoria.</title>
        <authorList>
            <person name="Rat A."/>
            <person name="Naranjo H.D."/>
            <person name="Lebbe L."/>
            <person name="Cnockaert M."/>
            <person name="Krigas N."/>
            <person name="Grigoriadou K."/>
            <person name="Maloupa E."/>
            <person name="Willems A."/>
        </authorList>
    </citation>
    <scope>NUCLEOTIDE SEQUENCE [LARGE SCALE GENOMIC DNA]</scope>
    <source>
        <strain evidence="3">LMG 31159</strain>
    </source>
</reference>
<name>A0ABS5EKF8_9PROT</name>
<proteinExistence type="predicted"/>
<comment type="caution">
    <text evidence="2">The sequence shown here is derived from an EMBL/GenBank/DDBJ whole genome shotgun (WGS) entry which is preliminary data.</text>
</comment>
<organism evidence="2 3">
    <name type="scientific">Neoroseomonas terrae</name>
    <dbReference type="NCBI Taxonomy" id="424799"/>
    <lineage>
        <taxon>Bacteria</taxon>
        <taxon>Pseudomonadati</taxon>
        <taxon>Pseudomonadota</taxon>
        <taxon>Alphaproteobacteria</taxon>
        <taxon>Acetobacterales</taxon>
        <taxon>Acetobacteraceae</taxon>
        <taxon>Neoroseomonas</taxon>
    </lineage>
</organism>
<feature type="chain" id="PRO_5045486688" evidence="1">
    <location>
        <begin position="21"/>
        <end position="179"/>
    </location>
</feature>
<gene>
    <name evidence="2" type="ORF">GXW78_17735</name>
</gene>
<dbReference type="EMBL" id="JAAEDI010000019">
    <property type="protein sequence ID" value="MBR0651516.1"/>
    <property type="molecule type" value="Genomic_DNA"/>
</dbReference>
<protein>
    <submittedName>
        <fullName evidence="2">Uncharacterized protein</fullName>
    </submittedName>
</protein>
<feature type="signal peptide" evidence="1">
    <location>
        <begin position="1"/>
        <end position="20"/>
    </location>
</feature>
<evidence type="ECO:0000313" key="2">
    <source>
        <dbReference type="EMBL" id="MBR0651516.1"/>
    </source>
</evidence>
<dbReference type="RefSeq" id="WP_211870185.1">
    <property type="nucleotide sequence ID" value="NZ_JAAEDI010000019.1"/>
</dbReference>
<evidence type="ECO:0000256" key="1">
    <source>
        <dbReference type="SAM" id="SignalP"/>
    </source>
</evidence>
<keyword evidence="1" id="KW-0732">Signal</keyword>
<accession>A0ABS5EKF8</accession>
<dbReference type="Proteomes" id="UP000698752">
    <property type="component" value="Unassembled WGS sequence"/>
</dbReference>
<sequence>MRSHPALALLLLAAACTPQGTSPTLPQGVAAPGATNRPVLGVGREVTSFFRNPQPNQPAAAARAIAELEWLADNLPNNPRWQNASAVGLNGIQQSRWEARRALGIPERAPGQAVINGLAGAARAIDANDQAALARALPRGTFPLGAQETVRRLSAPPQVRDVMGAYEALITVPVMGATH</sequence>